<sequence length="455" mass="49524">MTIKKEKITFARVLKFVIPSAIGVLLLMTPFKTANGGSTVAVSVISKFLNQTINSIVPIHYVALACITISTILGLAYKFAKPSFIEKSPILKEISDITPIWLFARVAGCIIGYMTAFKLGPELIWSENTGGLILFELIGGLLTIFLVAGFILPFLTEFGILEFVGIFLSKIMRPVFKLPGRSAVDCVASWIGDGTIGVALTAKQYEEGNYTEKEAAIISTTFSAVSITFCMVVLENVNMVDRFGLFYLIVGVSGIVAALIVPRIPPLSGKRDVRAKEQENPNEETVPENFTRLEWATQLAVLKAEKNLNLKQFLLNGRDTVLSLWLGVTPVIMAAGTLALVLSESTPIFTWLGMPFLPILKLLQVPEAVEASKTMVVGFADMVVPSILASKGITSQFTQFVVAAVSVTQLIYMSETGAVILGSNIPVDLKDIFILFLERTLITLPVIVILAHLLF</sequence>
<keyword evidence="1" id="KW-1133">Transmembrane helix</keyword>
<dbReference type="InterPro" id="IPR011642">
    <property type="entry name" value="Gate_dom"/>
</dbReference>
<keyword evidence="1" id="KW-0812">Transmembrane</keyword>
<protein>
    <submittedName>
        <fullName evidence="3">Transporter gate domain protein</fullName>
    </submittedName>
</protein>
<evidence type="ECO:0000259" key="2">
    <source>
        <dbReference type="Pfam" id="PF07670"/>
    </source>
</evidence>
<accession>C2BHN9</accession>
<comment type="caution">
    <text evidence="3">The sequence shown here is derived from an EMBL/GenBank/DDBJ whole genome shotgun (WGS) entry which is preliminary data.</text>
</comment>
<dbReference type="HOGENOM" id="CLU_048533_0_0_9"/>
<evidence type="ECO:0000313" key="3">
    <source>
        <dbReference type="EMBL" id="EEI85652.1"/>
    </source>
</evidence>
<proteinExistence type="predicted"/>
<keyword evidence="1" id="KW-0472">Membrane</keyword>
<dbReference type="Pfam" id="PF07670">
    <property type="entry name" value="Gate"/>
    <property type="match status" value="1"/>
</dbReference>
<name>C2BHN9_9FIRM</name>
<evidence type="ECO:0000313" key="4">
    <source>
        <dbReference type="Proteomes" id="UP000005984"/>
    </source>
</evidence>
<organism evidence="3 4">
    <name type="scientific">Anaerococcus lactolyticus ATCC 51172</name>
    <dbReference type="NCBI Taxonomy" id="525254"/>
    <lineage>
        <taxon>Bacteria</taxon>
        <taxon>Bacillati</taxon>
        <taxon>Bacillota</taxon>
        <taxon>Tissierellia</taxon>
        <taxon>Tissierellales</taxon>
        <taxon>Peptoniphilaceae</taxon>
        <taxon>Anaerococcus</taxon>
    </lineage>
</organism>
<feature type="transmembrane region" description="Helical" evidence="1">
    <location>
        <begin position="59"/>
        <end position="80"/>
    </location>
</feature>
<dbReference type="AlphaFoldDB" id="C2BHN9"/>
<feature type="transmembrane region" description="Helical" evidence="1">
    <location>
        <begin position="433"/>
        <end position="454"/>
    </location>
</feature>
<feature type="transmembrane region" description="Helical" evidence="1">
    <location>
        <begin position="137"/>
        <end position="168"/>
    </location>
</feature>
<dbReference type="Proteomes" id="UP000005984">
    <property type="component" value="Unassembled WGS sequence"/>
</dbReference>
<feature type="transmembrane region" description="Helical" evidence="1">
    <location>
        <begin position="100"/>
        <end position="117"/>
    </location>
</feature>
<feature type="transmembrane region" description="Helical" evidence="1">
    <location>
        <begin position="246"/>
        <end position="264"/>
    </location>
</feature>
<dbReference type="EMBL" id="ABYO01000248">
    <property type="protein sequence ID" value="EEI85652.1"/>
    <property type="molecule type" value="Genomic_DNA"/>
</dbReference>
<feature type="domain" description="Nucleoside transporter/FeoB GTPase Gate" evidence="2">
    <location>
        <begin position="141"/>
        <end position="235"/>
    </location>
</feature>
<reference evidence="3 4" key="1">
    <citation type="submission" date="2008-10" db="EMBL/GenBank/DDBJ databases">
        <authorList>
            <person name="Qin X."/>
            <person name="Bachman B."/>
            <person name="Battles P."/>
            <person name="Bell A."/>
            <person name="Bess C."/>
            <person name="Bickham C."/>
            <person name="Chaboub L."/>
            <person name="Chen D."/>
            <person name="Coyle M."/>
            <person name="Deiros D.R."/>
            <person name="Dinh H."/>
            <person name="Forbes L."/>
            <person name="Fowler G."/>
            <person name="Francisco L."/>
            <person name="Fu Q."/>
            <person name="Gubbala S."/>
            <person name="Hale W."/>
            <person name="Han Y."/>
            <person name="Hemphill L."/>
            <person name="Highlander S.K."/>
            <person name="Hirani K."/>
            <person name="Hogues M."/>
            <person name="Jackson L."/>
            <person name="Jakkamsetti A."/>
            <person name="Javaid M."/>
            <person name="Jiang H."/>
            <person name="Korchina V."/>
            <person name="Kovar C."/>
            <person name="Lara F."/>
            <person name="Lee S."/>
            <person name="Mata R."/>
            <person name="Mathew T."/>
            <person name="Moen C."/>
            <person name="Morales K."/>
            <person name="Munidasa M."/>
            <person name="Nazareth L."/>
            <person name="Ngo R."/>
            <person name="Nguyen L."/>
            <person name="Okwuonu G."/>
            <person name="Ongeri F."/>
            <person name="Patil S."/>
            <person name="Petrosino J."/>
            <person name="Pham C."/>
            <person name="Pham P."/>
            <person name="Pu L.-L."/>
            <person name="Puazo M."/>
            <person name="Raj R."/>
            <person name="Reid J."/>
            <person name="Rouhana J."/>
            <person name="Saada N."/>
            <person name="Shang Y."/>
            <person name="Simmons D."/>
            <person name="Thornton R."/>
            <person name="Warren J."/>
            <person name="Weissenberger G."/>
            <person name="Zhang J."/>
            <person name="Zhang L."/>
            <person name="Zhou C."/>
            <person name="Zhu D."/>
            <person name="Muzny D."/>
            <person name="Worley K."/>
            <person name="Gibbs R."/>
        </authorList>
    </citation>
    <scope>NUCLEOTIDE SEQUENCE [LARGE SCALE GENOMIC DNA]</scope>
    <source>
        <strain evidence="3 4">ATCC 51172</strain>
    </source>
</reference>
<dbReference type="RefSeq" id="WP_004828477.1">
    <property type="nucleotide sequence ID" value="NZ_GG666046.1"/>
</dbReference>
<evidence type="ECO:0000256" key="1">
    <source>
        <dbReference type="SAM" id="Phobius"/>
    </source>
</evidence>
<feature type="transmembrane region" description="Helical" evidence="1">
    <location>
        <begin position="321"/>
        <end position="342"/>
    </location>
</feature>
<keyword evidence="4" id="KW-1185">Reference proteome</keyword>
<gene>
    <name evidence="3" type="ORF">HMPREF0072_1859</name>
</gene>
<feature type="transmembrane region" description="Helical" evidence="1">
    <location>
        <begin position="400"/>
        <end position="421"/>
    </location>
</feature>
<feature type="transmembrane region" description="Helical" evidence="1">
    <location>
        <begin position="12"/>
        <end position="31"/>
    </location>
</feature>
<dbReference type="eggNOG" id="COG3314">
    <property type="taxonomic scope" value="Bacteria"/>
</dbReference>